<keyword evidence="2" id="KW-1185">Reference proteome</keyword>
<evidence type="ECO:0000313" key="1">
    <source>
        <dbReference type="EMBL" id="CCF53093.1"/>
    </source>
</evidence>
<evidence type="ECO:0000313" key="2">
    <source>
        <dbReference type="Proteomes" id="UP000006174"/>
    </source>
</evidence>
<reference evidence="1 2" key="1">
    <citation type="journal article" date="2012" name="Plant Cell">
        <title>Genome comparison of barley and maize smut fungi reveals targeted loss of RNA silencing components and species-specific presence of transposable elements.</title>
        <authorList>
            <person name="Laurie J.D."/>
            <person name="Ali S."/>
            <person name="Linning R."/>
            <person name="Mannhaupt G."/>
            <person name="Wong P."/>
            <person name="Gueldener U."/>
            <person name="Muensterkoetter M."/>
            <person name="Moore R."/>
            <person name="Kahmann R."/>
            <person name="Bakkeren G."/>
            <person name="Schirawski J."/>
        </authorList>
    </citation>
    <scope>NUCLEOTIDE SEQUENCE [LARGE SCALE GENOMIC DNA]</scope>
    <source>
        <strain evidence="2">Uh4875-4</strain>
    </source>
</reference>
<sequence>MSGRAWDASDTCKAMLCQGVVWEPYNGLQTHHDILCRNHQPTQNGSLMSLSAAKSKPHISLSRRTKILGAQRLSVLRHCSPTRGVTVPSSRRHLAGYVAVHPTNNIRTVVGIATPTKRALCIVA</sequence>
<dbReference type="HOGENOM" id="CLU_2005602_0_0_1"/>
<organism evidence="1 2">
    <name type="scientific">Ustilago hordei</name>
    <name type="common">Barley covered smut fungus</name>
    <dbReference type="NCBI Taxonomy" id="120017"/>
    <lineage>
        <taxon>Eukaryota</taxon>
        <taxon>Fungi</taxon>
        <taxon>Dikarya</taxon>
        <taxon>Basidiomycota</taxon>
        <taxon>Ustilaginomycotina</taxon>
        <taxon>Ustilaginomycetes</taxon>
        <taxon>Ustilaginales</taxon>
        <taxon>Ustilaginaceae</taxon>
        <taxon>Ustilago</taxon>
    </lineage>
</organism>
<accession>I2G1Q0</accession>
<dbReference type="AlphaFoldDB" id="I2G1Q0"/>
<comment type="caution">
    <text evidence="1">The sequence shown here is derived from an EMBL/GenBank/DDBJ whole genome shotgun (WGS) entry which is preliminary data.</text>
</comment>
<dbReference type="EMBL" id="CAGI01000180">
    <property type="protein sequence ID" value="CCF53093.1"/>
    <property type="molecule type" value="Genomic_DNA"/>
</dbReference>
<name>I2G1Q0_USTHO</name>
<dbReference type="Proteomes" id="UP000006174">
    <property type="component" value="Unassembled WGS sequence"/>
</dbReference>
<proteinExistence type="predicted"/>
<dbReference type="OrthoDB" id="10274156at2759"/>
<gene>
    <name evidence="1" type="ORF">UHOR_02889</name>
</gene>
<protein>
    <submittedName>
        <fullName evidence="1">Uncharacterized protein</fullName>
    </submittedName>
</protein>